<evidence type="ECO:0000313" key="18">
    <source>
        <dbReference type="Proteomes" id="UP000265140"/>
    </source>
</evidence>
<feature type="signal peptide" evidence="15">
    <location>
        <begin position="1"/>
        <end position="22"/>
    </location>
</feature>
<feature type="region of interest" description="Disordered" evidence="13">
    <location>
        <begin position="263"/>
        <end position="374"/>
    </location>
</feature>
<evidence type="ECO:0000256" key="6">
    <source>
        <dbReference type="ARBA" id="ARBA00022989"/>
    </source>
</evidence>
<dbReference type="GO" id="GO:0031965">
    <property type="term" value="C:nuclear membrane"/>
    <property type="evidence" value="ECO:0007669"/>
    <property type="project" value="UniProtKB-SubCell"/>
</dbReference>
<comment type="subcellular location">
    <subcellularLocation>
        <location evidence="1">Endoplasmic reticulum membrane</location>
        <topology evidence="1">Single-pass type I membrane protein</topology>
    </subcellularLocation>
    <subcellularLocation>
        <location evidence="2">Nucleus membrane</location>
    </subcellularLocation>
</comment>
<dbReference type="GO" id="GO:0005789">
    <property type="term" value="C:endoplasmic reticulum membrane"/>
    <property type="evidence" value="ECO:0007669"/>
    <property type="project" value="UniProtKB-SubCell"/>
</dbReference>
<evidence type="ECO:0000256" key="1">
    <source>
        <dbReference type="ARBA" id="ARBA00004115"/>
    </source>
</evidence>
<keyword evidence="5" id="KW-0256">Endoplasmic reticulum</keyword>
<evidence type="ECO:0000256" key="7">
    <source>
        <dbReference type="ARBA" id="ARBA00023136"/>
    </source>
</evidence>
<evidence type="ECO:0000313" key="17">
    <source>
        <dbReference type="Ensembl" id="ENSELUP00000084204.1"/>
    </source>
</evidence>
<keyword evidence="4" id="KW-0053">Apoptosis</keyword>
<evidence type="ECO:0000256" key="13">
    <source>
        <dbReference type="SAM" id="MobiDB-lite"/>
    </source>
</evidence>
<feature type="chain" id="PRO_5044333722" description="Protein shisa-5" evidence="15">
    <location>
        <begin position="23"/>
        <end position="374"/>
    </location>
</feature>
<evidence type="ECO:0000259" key="16">
    <source>
        <dbReference type="Pfam" id="PF13908"/>
    </source>
</evidence>
<keyword evidence="15" id="KW-0732">Signal</keyword>
<feature type="transmembrane region" description="Helical" evidence="14">
    <location>
        <begin position="195"/>
        <end position="221"/>
    </location>
</feature>
<feature type="domain" description="Shisa N-terminal" evidence="16">
    <location>
        <begin position="123"/>
        <end position="174"/>
    </location>
</feature>
<dbReference type="InterPro" id="IPR053891">
    <property type="entry name" value="Shisa_N"/>
</dbReference>
<sequence>MHLIHLLNKYLLLTLIPHEILLRVYVFWPFNAIFCPEYTTTLKLGHFHGIESKYFTFSVFKPPGRPHITFSSSVQLNSKLRVLCRLCFCPLRFLSHCIIFCLLVSPVYVANAICTFYFIYTAGEDCEGYLKKSGLYVAKRDCGYFLHCCGTCENRYCCGNIQDTLSESEQDRCNSRRDEDNKMRFNIYTSDTMTISLSVIGVIIILIIIICCCVCPCCCLYNMCRKPRPVMTTTTHTTVVNTQYPQQPVQSYQGSPQYPAYQPVPAQHGYGGHPQAGYPAGQPMPTAPGYQAPPCQPGPPPPYQEIGPGYPPAIPVPYSQAAFSPGQPSYPLQPPSQPGYQAHAGAPPGQLDFLSPQPPYNPAFTDPQPPKSGY</sequence>
<evidence type="ECO:0000256" key="3">
    <source>
        <dbReference type="ARBA" id="ARBA00022692"/>
    </source>
</evidence>
<reference evidence="17 18" key="1">
    <citation type="submission" date="2020-02" db="EMBL/GenBank/DDBJ databases">
        <title>Esox lucius (northern pike) genome, fEsoLuc1, primary haplotype.</title>
        <authorList>
            <person name="Myers G."/>
            <person name="Karagic N."/>
            <person name="Meyer A."/>
            <person name="Pippel M."/>
            <person name="Reichard M."/>
            <person name="Winkler S."/>
            <person name="Tracey A."/>
            <person name="Sims Y."/>
            <person name="Howe K."/>
            <person name="Rhie A."/>
            <person name="Formenti G."/>
            <person name="Durbin R."/>
            <person name="Fedrigo O."/>
            <person name="Jarvis E.D."/>
        </authorList>
    </citation>
    <scope>NUCLEOTIDE SEQUENCE [LARGE SCALE GENOMIC DNA]</scope>
</reference>
<evidence type="ECO:0000256" key="12">
    <source>
        <dbReference type="ARBA" id="ARBA00041983"/>
    </source>
</evidence>
<dbReference type="Proteomes" id="UP000265140">
    <property type="component" value="Chromosome 2"/>
</dbReference>
<evidence type="ECO:0000256" key="5">
    <source>
        <dbReference type="ARBA" id="ARBA00022824"/>
    </source>
</evidence>
<evidence type="ECO:0000256" key="8">
    <source>
        <dbReference type="ARBA" id="ARBA00023242"/>
    </source>
</evidence>
<dbReference type="GeneTree" id="ENSGT00940000166256"/>
<organism evidence="17 18">
    <name type="scientific">Esox lucius</name>
    <name type="common">Northern pike</name>
    <dbReference type="NCBI Taxonomy" id="8010"/>
    <lineage>
        <taxon>Eukaryota</taxon>
        <taxon>Metazoa</taxon>
        <taxon>Chordata</taxon>
        <taxon>Craniata</taxon>
        <taxon>Vertebrata</taxon>
        <taxon>Euteleostomi</taxon>
        <taxon>Actinopterygii</taxon>
        <taxon>Neopterygii</taxon>
        <taxon>Teleostei</taxon>
        <taxon>Protacanthopterygii</taxon>
        <taxon>Esociformes</taxon>
        <taxon>Esocidae</taxon>
        <taxon>Esox</taxon>
    </lineage>
</organism>
<dbReference type="InterPro" id="IPR026910">
    <property type="entry name" value="Shisa"/>
</dbReference>
<protein>
    <recommendedName>
        <fullName evidence="11">Protein shisa-5</fullName>
    </recommendedName>
    <alternativeName>
        <fullName evidence="12">Scotin</fullName>
    </alternativeName>
</protein>
<dbReference type="Ensembl" id="ENSELUT00000104864.1">
    <property type="protein sequence ID" value="ENSELUP00000084204.1"/>
    <property type="gene ID" value="ENSELUG00000043742.1"/>
</dbReference>
<keyword evidence="7 14" id="KW-0472">Membrane</keyword>
<name>A0AAY5K4Y5_ESOLU</name>
<evidence type="ECO:0000256" key="15">
    <source>
        <dbReference type="SAM" id="SignalP"/>
    </source>
</evidence>
<keyword evidence="3 14" id="KW-0812">Transmembrane</keyword>
<keyword evidence="6 14" id="KW-1133">Transmembrane helix</keyword>
<reference evidence="17" key="2">
    <citation type="submission" date="2025-08" db="UniProtKB">
        <authorList>
            <consortium name="Ensembl"/>
        </authorList>
    </citation>
    <scope>IDENTIFICATION</scope>
</reference>
<comment type="similarity">
    <text evidence="10">Belongs to the shisa family.</text>
</comment>
<dbReference type="PANTHER" id="PTHR31395">
    <property type="entry name" value="SHISA"/>
    <property type="match status" value="1"/>
</dbReference>
<evidence type="ECO:0000256" key="9">
    <source>
        <dbReference type="ARBA" id="ARBA00037507"/>
    </source>
</evidence>
<keyword evidence="18" id="KW-1185">Reference proteome</keyword>
<evidence type="ECO:0000256" key="11">
    <source>
        <dbReference type="ARBA" id="ARBA00040441"/>
    </source>
</evidence>
<dbReference type="PANTHER" id="PTHR31395:SF14">
    <property type="entry name" value="PROTEIN SHISA-5"/>
    <property type="match status" value="1"/>
</dbReference>
<evidence type="ECO:0000256" key="4">
    <source>
        <dbReference type="ARBA" id="ARBA00022703"/>
    </source>
</evidence>
<dbReference type="Pfam" id="PF13908">
    <property type="entry name" value="Shisa_N"/>
    <property type="match status" value="1"/>
</dbReference>
<dbReference type="GO" id="GO:0006915">
    <property type="term" value="P:apoptotic process"/>
    <property type="evidence" value="ECO:0007669"/>
    <property type="project" value="UniProtKB-KW"/>
</dbReference>
<evidence type="ECO:0000256" key="10">
    <source>
        <dbReference type="ARBA" id="ARBA00038108"/>
    </source>
</evidence>
<accession>A0AAY5K4Y5</accession>
<reference evidence="17" key="3">
    <citation type="submission" date="2025-09" db="UniProtKB">
        <authorList>
            <consortium name="Ensembl"/>
        </authorList>
    </citation>
    <scope>IDENTIFICATION</scope>
</reference>
<feature type="compositionally biased region" description="Pro residues" evidence="13">
    <location>
        <begin position="294"/>
        <end position="315"/>
    </location>
</feature>
<keyword evidence="8" id="KW-0539">Nucleus</keyword>
<evidence type="ECO:0000256" key="14">
    <source>
        <dbReference type="SAM" id="Phobius"/>
    </source>
</evidence>
<dbReference type="AlphaFoldDB" id="A0AAY5K4Y5"/>
<evidence type="ECO:0000256" key="2">
    <source>
        <dbReference type="ARBA" id="ARBA00004126"/>
    </source>
</evidence>
<feature type="compositionally biased region" description="Pro residues" evidence="13">
    <location>
        <begin position="356"/>
        <end position="374"/>
    </location>
</feature>
<feature type="transmembrane region" description="Helical" evidence="14">
    <location>
        <begin position="93"/>
        <end position="120"/>
    </location>
</feature>
<proteinExistence type="inferred from homology"/>
<comment type="function">
    <text evidence="9">Can induce apoptosis in a caspase-dependent manner and plays a role in p53/TP53-dependent apoptosis.</text>
</comment>